<proteinExistence type="predicted"/>
<dbReference type="PANTHER" id="PTHR43649">
    <property type="entry name" value="ARABINOSE-BINDING PROTEIN-RELATED"/>
    <property type="match status" value="1"/>
</dbReference>
<gene>
    <name evidence="7" type="ORF">BBOH_0709</name>
</gene>
<dbReference type="Proteomes" id="UP000029096">
    <property type="component" value="Unassembled WGS sequence"/>
</dbReference>
<sequence length="418" mass="46387">MKRRKIAASLICGMLLMAPLTACGSGSSSSGGETIEFMTMQGTGTPRLKILQTMAKKFEKENPGVTIKATASSDNAENDIKVRLAGHNPPDIWATHGWSRDRYGNFLEPLQNRSWAKQVKPICDDFLKDKNGNIYGLPADLQVSGIMYNKTVLEQAGVDPKALNTWDDFDQACEKVKAAGLTPIVASPKDFGIQGDIADYLLPGLHEKSDLERLQKGKFTTKNFEEYASMVKKWADSKYFNVDYVSASPDDDYRYMASNKAAFFLRSNTFGQMMESFNPDVKLGMMPVPSKVGKPYFSAGEEFAFGVSKTSKHKQTALKFIDFLAKPENMKELVKVSMNDSALKNVPAALGQFQDTYDYWVNEKKTQTVPFFDRKYLPNGMYTTLAKSTDGIITGQLSPSAAADQMKTSFESLYGQKS</sequence>
<evidence type="ECO:0000256" key="1">
    <source>
        <dbReference type="ARBA" id="ARBA00022475"/>
    </source>
</evidence>
<dbReference type="PANTHER" id="PTHR43649:SF33">
    <property type="entry name" value="POLYGALACTURONAN_RHAMNOGALACTURONAN-BINDING PROTEIN YTCQ"/>
    <property type="match status" value="1"/>
</dbReference>
<dbReference type="RefSeq" id="WP_033522247.1">
    <property type="nucleotide sequence ID" value="NZ_JDUS01000019.1"/>
</dbReference>
<dbReference type="eggNOG" id="COG1653">
    <property type="taxonomic scope" value="Bacteria"/>
</dbReference>
<keyword evidence="8" id="KW-1185">Reference proteome</keyword>
<dbReference type="OrthoDB" id="2060074at2"/>
<feature type="signal peptide" evidence="6">
    <location>
        <begin position="1"/>
        <end position="22"/>
    </location>
</feature>
<dbReference type="InterPro" id="IPR050490">
    <property type="entry name" value="Bact_solute-bd_prot1"/>
</dbReference>
<evidence type="ECO:0000256" key="6">
    <source>
        <dbReference type="SAM" id="SignalP"/>
    </source>
</evidence>
<dbReference type="Pfam" id="PF01547">
    <property type="entry name" value="SBP_bac_1"/>
    <property type="match status" value="1"/>
</dbReference>
<evidence type="ECO:0000256" key="2">
    <source>
        <dbReference type="ARBA" id="ARBA00022729"/>
    </source>
</evidence>
<keyword evidence="5" id="KW-0449">Lipoprotein</keyword>
<protein>
    <submittedName>
        <fullName evidence="7">Extracellular solute-binding protein family 1</fullName>
    </submittedName>
</protein>
<dbReference type="AlphaFoldDB" id="A0A086ZHA2"/>
<dbReference type="Gene3D" id="3.40.190.10">
    <property type="entry name" value="Periplasmic binding protein-like II"/>
    <property type="match status" value="2"/>
</dbReference>
<evidence type="ECO:0000313" key="8">
    <source>
        <dbReference type="Proteomes" id="UP000029096"/>
    </source>
</evidence>
<dbReference type="EMBL" id="JGYP01000002">
    <property type="protein sequence ID" value="KFI45902.1"/>
    <property type="molecule type" value="Genomic_DNA"/>
</dbReference>
<feature type="chain" id="PRO_5039537000" evidence="6">
    <location>
        <begin position="23"/>
        <end position="418"/>
    </location>
</feature>
<keyword evidence="4" id="KW-0564">Palmitate</keyword>
<comment type="caution">
    <text evidence="7">The sequence shown here is derived from an EMBL/GenBank/DDBJ whole genome shotgun (WGS) entry which is preliminary data.</text>
</comment>
<keyword evidence="1" id="KW-1003">Cell membrane</keyword>
<dbReference type="InterPro" id="IPR006059">
    <property type="entry name" value="SBP"/>
</dbReference>
<keyword evidence="2 6" id="KW-0732">Signal</keyword>
<evidence type="ECO:0000256" key="3">
    <source>
        <dbReference type="ARBA" id="ARBA00023136"/>
    </source>
</evidence>
<organism evidence="7 8">
    <name type="scientific">Bifidobacterium bohemicum DSM 22767</name>
    <dbReference type="NCBI Taxonomy" id="1437606"/>
    <lineage>
        <taxon>Bacteria</taxon>
        <taxon>Bacillati</taxon>
        <taxon>Actinomycetota</taxon>
        <taxon>Actinomycetes</taxon>
        <taxon>Bifidobacteriales</taxon>
        <taxon>Bifidobacteriaceae</taxon>
        <taxon>Bifidobacterium</taxon>
    </lineage>
</organism>
<evidence type="ECO:0000256" key="5">
    <source>
        <dbReference type="ARBA" id="ARBA00023288"/>
    </source>
</evidence>
<accession>A0A086ZHA2</accession>
<reference evidence="7 8" key="1">
    <citation type="submission" date="2014-03" db="EMBL/GenBank/DDBJ databases">
        <title>Genomics of Bifidobacteria.</title>
        <authorList>
            <person name="Ventura M."/>
            <person name="Milani C."/>
            <person name="Lugli G.A."/>
        </authorList>
    </citation>
    <scope>NUCLEOTIDE SEQUENCE [LARGE SCALE GENOMIC DNA]</scope>
    <source>
        <strain evidence="7 8">DSM 22767</strain>
    </source>
</reference>
<dbReference type="SUPFAM" id="SSF53850">
    <property type="entry name" value="Periplasmic binding protein-like II"/>
    <property type="match status" value="1"/>
</dbReference>
<evidence type="ECO:0000256" key="4">
    <source>
        <dbReference type="ARBA" id="ARBA00023139"/>
    </source>
</evidence>
<name>A0A086ZHA2_9BIFI</name>
<dbReference type="STRING" id="1437606.BBOH_0709"/>
<evidence type="ECO:0000313" key="7">
    <source>
        <dbReference type="EMBL" id="KFI45902.1"/>
    </source>
</evidence>
<keyword evidence="3" id="KW-0472">Membrane</keyword>